<comment type="caution">
    <text evidence="2">The sequence shown here is derived from an EMBL/GenBank/DDBJ whole genome shotgun (WGS) entry which is preliminary data.</text>
</comment>
<reference evidence="2 3" key="1">
    <citation type="submission" date="2016-02" db="EMBL/GenBank/DDBJ databases">
        <title>Genome analysis of coral dinoflagellate symbionts highlights evolutionary adaptations to a symbiotic lifestyle.</title>
        <authorList>
            <person name="Aranda M."/>
            <person name="Li Y."/>
            <person name="Liew Y.J."/>
            <person name="Baumgarten S."/>
            <person name="Simakov O."/>
            <person name="Wilson M."/>
            <person name="Piel J."/>
            <person name="Ashoor H."/>
            <person name="Bougouffa S."/>
            <person name="Bajic V.B."/>
            <person name="Ryu T."/>
            <person name="Ravasi T."/>
            <person name="Bayer T."/>
            <person name="Micklem G."/>
            <person name="Kim H."/>
            <person name="Bhak J."/>
            <person name="Lajeunesse T.C."/>
            <person name="Voolstra C.R."/>
        </authorList>
    </citation>
    <scope>NUCLEOTIDE SEQUENCE [LARGE SCALE GENOMIC DNA]</scope>
    <source>
        <strain evidence="2 3">CCMP2467</strain>
    </source>
</reference>
<evidence type="ECO:0000313" key="2">
    <source>
        <dbReference type="EMBL" id="OLQ11253.1"/>
    </source>
</evidence>
<evidence type="ECO:0000256" key="1">
    <source>
        <dbReference type="SAM" id="MobiDB-lite"/>
    </source>
</evidence>
<feature type="region of interest" description="Disordered" evidence="1">
    <location>
        <begin position="394"/>
        <end position="434"/>
    </location>
</feature>
<dbReference type="OrthoDB" id="415210at2759"/>
<name>A0A1Q9EV20_SYMMI</name>
<accession>A0A1Q9EV20</accession>
<feature type="region of interest" description="Disordered" evidence="1">
    <location>
        <begin position="323"/>
        <end position="378"/>
    </location>
</feature>
<feature type="region of interest" description="Disordered" evidence="1">
    <location>
        <begin position="68"/>
        <end position="136"/>
    </location>
</feature>
<dbReference type="Proteomes" id="UP000186817">
    <property type="component" value="Unassembled WGS sequence"/>
</dbReference>
<keyword evidence="3" id="KW-1185">Reference proteome</keyword>
<gene>
    <name evidence="2" type="ORF">AK812_SmicGene4938</name>
</gene>
<sequence length="465" mass="49656">MGAASRKPTETPAIVTLEATSAYTAIALRGTDGQGPSWLDTSRVYGHHAAPPGLSYLMGRGKQWSQQETWSPRSWQLWRGSRSAPSGGQKGRDQRPANAFPAYDANRGNAGHNGGKGQKKGDWNPYREAETEEGDGLTQILQTSLNTTRKAEQRVSSLSNALEKRTEMWSIYEKDMANAYRKEHTRFLRDMAKIREDLQKATALQAGARADLMRIFYTGGEPQQVEEDFNAEALLQSWRSRPDEQDARAILQRAAQAVDTGRLDASRPTAEHAAVRAPPVAHFGGPPPGFTMPPGMEASGSALGEAPGDLSERLAASTDVPMEYAPPAARDPYMASPGNHPGHSLPSPGQHYKGADGTTQSVKRRPPAPVPNLGGVPLGTKLDARRVALAPFGLSTAMPPGAPGPDHMSSGADTDTGGHLSTSAAATNEGGMESHPPFMDAAEIQARMGSFANPVDLVVTEEPDV</sequence>
<protein>
    <submittedName>
        <fullName evidence="2">Uncharacterized protein</fullName>
    </submittedName>
</protein>
<organism evidence="2 3">
    <name type="scientific">Symbiodinium microadriaticum</name>
    <name type="common">Dinoflagellate</name>
    <name type="synonym">Zooxanthella microadriatica</name>
    <dbReference type="NCBI Taxonomy" id="2951"/>
    <lineage>
        <taxon>Eukaryota</taxon>
        <taxon>Sar</taxon>
        <taxon>Alveolata</taxon>
        <taxon>Dinophyceae</taxon>
        <taxon>Suessiales</taxon>
        <taxon>Symbiodiniaceae</taxon>
        <taxon>Symbiodinium</taxon>
    </lineage>
</organism>
<evidence type="ECO:0000313" key="3">
    <source>
        <dbReference type="Proteomes" id="UP000186817"/>
    </source>
</evidence>
<feature type="region of interest" description="Disordered" evidence="1">
    <location>
        <begin position="278"/>
        <end position="307"/>
    </location>
</feature>
<dbReference type="AlphaFoldDB" id="A0A1Q9EV20"/>
<proteinExistence type="predicted"/>
<feature type="compositionally biased region" description="Basic and acidic residues" evidence="1">
    <location>
        <begin position="119"/>
        <end position="129"/>
    </location>
</feature>
<dbReference type="EMBL" id="LSRX01000062">
    <property type="protein sequence ID" value="OLQ11253.1"/>
    <property type="molecule type" value="Genomic_DNA"/>
</dbReference>